<dbReference type="VEuPathDB" id="FungiDB:YALI0_A18744g"/>
<dbReference type="InterPro" id="IPR049567">
    <property type="entry name" value="WDR59-like"/>
</dbReference>
<evidence type="ECO:0000256" key="2">
    <source>
        <dbReference type="ARBA" id="ARBA00022554"/>
    </source>
</evidence>
<evidence type="ECO:0000256" key="4">
    <source>
        <dbReference type="ARBA" id="ARBA00022737"/>
    </source>
</evidence>
<dbReference type="Gene3D" id="3.10.110.10">
    <property type="entry name" value="Ubiquitin Conjugating Enzyme"/>
    <property type="match status" value="1"/>
</dbReference>
<dbReference type="Pfam" id="PF05773">
    <property type="entry name" value="RWD"/>
    <property type="match status" value="1"/>
</dbReference>
<dbReference type="PANTHER" id="PTHR46170">
    <property type="entry name" value="GATOR COMPLEX PROTEIN WDR59"/>
    <property type="match status" value="1"/>
</dbReference>
<dbReference type="SMART" id="SM00320">
    <property type="entry name" value="WD40"/>
    <property type="match status" value="5"/>
</dbReference>
<dbReference type="InterPro" id="IPR006575">
    <property type="entry name" value="RWD_dom"/>
</dbReference>
<dbReference type="PROSITE" id="PS50082">
    <property type="entry name" value="WD_REPEATS_2"/>
    <property type="match status" value="2"/>
</dbReference>
<organism evidence="7 8">
    <name type="scientific">Yarrowia lipolytica</name>
    <name type="common">Candida lipolytica</name>
    <dbReference type="NCBI Taxonomy" id="4952"/>
    <lineage>
        <taxon>Eukaryota</taxon>
        <taxon>Fungi</taxon>
        <taxon>Dikarya</taxon>
        <taxon>Ascomycota</taxon>
        <taxon>Saccharomycotina</taxon>
        <taxon>Dipodascomycetes</taxon>
        <taxon>Dipodascales</taxon>
        <taxon>Dipodascales incertae sedis</taxon>
        <taxon>Yarrowia</taxon>
    </lineage>
</organism>
<dbReference type="GO" id="GO:0005774">
    <property type="term" value="C:vacuolar membrane"/>
    <property type="evidence" value="ECO:0007669"/>
    <property type="project" value="TreeGrafter"/>
</dbReference>
<dbReference type="Proteomes" id="UP000256601">
    <property type="component" value="Unassembled WGS sequence"/>
</dbReference>
<dbReference type="GO" id="GO:0034198">
    <property type="term" value="P:cellular response to amino acid starvation"/>
    <property type="evidence" value="ECO:0007669"/>
    <property type="project" value="TreeGrafter"/>
</dbReference>
<dbReference type="InterPro" id="IPR019775">
    <property type="entry name" value="WD40_repeat_CS"/>
</dbReference>
<comment type="subcellular location">
    <subcellularLocation>
        <location evidence="1">Vacuole</location>
    </subcellularLocation>
</comment>
<dbReference type="EMBL" id="KZ858956">
    <property type="protein sequence ID" value="RDW28090.1"/>
    <property type="molecule type" value="Genomic_DNA"/>
</dbReference>
<feature type="compositionally biased region" description="Low complexity" evidence="6">
    <location>
        <begin position="634"/>
        <end position="646"/>
    </location>
</feature>
<dbReference type="SMART" id="SM00591">
    <property type="entry name" value="RWD"/>
    <property type="match status" value="1"/>
</dbReference>
<dbReference type="SUPFAM" id="SSF50978">
    <property type="entry name" value="WD40 repeat-like"/>
    <property type="match status" value="1"/>
</dbReference>
<dbReference type="OrthoDB" id="311712at2759"/>
<dbReference type="PROSITE" id="PS50294">
    <property type="entry name" value="WD_REPEATS_REGION"/>
    <property type="match status" value="2"/>
</dbReference>
<dbReference type="GO" id="GO:1904263">
    <property type="term" value="P:positive regulation of TORC1 signaling"/>
    <property type="evidence" value="ECO:0007669"/>
    <property type="project" value="TreeGrafter"/>
</dbReference>
<dbReference type="InterPro" id="IPR015943">
    <property type="entry name" value="WD40/YVTN_repeat-like_dom_sf"/>
</dbReference>
<keyword evidence="4" id="KW-0677">Repeat</keyword>
<keyword evidence="2" id="KW-0926">Vacuole</keyword>
<feature type="region of interest" description="Disordered" evidence="6">
    <location>
        <begin position="625"/>
        <end position="646"/>
    </location>
</feature>
<protein>
    <submittedName>
        <fullName evidence="7">Uncharacterized protein</fullName>
    </submittedName>
</protein>
<dbReference type="InterPro" id="IPR036322">
    <property type="entry name" value="WD40_repeat_dom_sf"/>
</dbReference>
<dbReference type="InterPro" id="IPR001680">
    <property type="entry name" value="WD40_rpt"/>
</dbReference>
<evidence type="ECO:0000313" key="7">
    <source>
        <dbReference type="EMBL" id="RDW28090.1"/>
    </source>
</evidence>
<dbReference type="SUPFAM" id="SSF54495">
    <property type="entry name" value="UBC-like"/>
    <property type="match status" value="1"/>
</dbReference>
<gene>
    <name evidence="7" type="ORF">B0I71DRAFT_128075</name>
</gene>
<comment type="similarity">
    <text evidence="5">Belongs to the WD repeat WDR59 family.</text>
</comment>
<dbReference type="VEuPathDB" id="FungiDB:YALI1_A19650g"/>
<dbReference type="PROSITE" id="PS50908">
    <property type="entry name" value="RWD"/>
    <property type="match status" value="1"/>
</dbReference>
<sequence length="1232" mass="136157">MQSKEGQPRSVFNSPTFGNPLSLRVDESVGSMSISPSGRDVVLASRTGLFVVDLDDPFTPPRWIQHLTSWEVADVQWSPHAAKAEWVISTSNQKAMVWNLARDSKKALQQFLHGHNRAITDINFHPFEPESLATCSVDTFVHTWDLRSPQKPAGSFADWFAGASQVKWSRTNSNVLASSHGRRLNIWDKRMGSKPMFRIQAHQGKVNCIDFHRSEPYKLVTASTDGTVKFWNFAQNTEGGYQGPSEGWRTNYSYFLEPEITVECGFPVSKARHTPFGSGCAIMPLRGGENSVHIMNYKDKEGKVNMDPVYTYRGHGDVVREFLWRARGGLDQKVDDREFQLVTWSKDRDLRLWPSTPGLESRVNFVRGEKPVPYKLTRRGAPYVTYTHEPVGTDSFPVGGVGIGGRRSGLSVSPSHGSFGGNMGLVGPAATTMRTKVRSSQGKRNMHLSWLSGVRVGAAAFASHYGSFDEGVGIGGSLVPTSLGEEVSCVGKTFPKVRFEKISVSTGQVVVSLNGQLDENEPDKLTFLRIIIKFPHDYPYDVPTYFIEENEDLTKADIKLIKSNLNRISSSYTDHGRFCLEACLRFLMGEFLSIDEALYEEHSSSDDGSEMTDYDEYGSHDNIVFESDDGGNSGAESDVFGSSSSDDGIMPMARLGKNSFNSTPIPKGCGAVWSRGGMLVCFFTHRKDDIAHTQRKIETNMKISNMDGSDSDSDDSQDSLQNAVWPRDAKFRTSLVPRALNRRVRSSAESDTQRSFGTSPKLLSTNIIKVLDLRNLIPSRKILAQGYEILGLPPHLLCRHNAAVAEKHGYEEASDAWRILELIVDPTEMSRTLDTCTPGGGGSAGGGGSGSNAALPSLTSNLMGHINPNIGQITSNVSDGILGDWGNHPFGRNALVTRLFDYFEKQHNTQMLANMSCVMSSVHQQEQSELNVPQTPGTLSFVRSPGFPPGEHSTNYFLKSPVNAEAWDIPEKRKKRSGSRVIDISPFGSQTSNTTFGSPEWWKRSMARPSSRDVAGGTLSRVDSAFFTRDQSYTPSSDDNIDFSGLFTPLLHRQASIVLSLAEHEPADYPKMQIEFFPTLQDTSPVSLLDPAREDKFQSYRMQYASILASWGLTVESLEVLKFNNRTYNSLFGEIKSAQIGLYAKQPTQVVSKTVSQQPPRTVHFKANPNNNKECAFCSVTVQGRFFFCVVCEHVTHAACAAEWWQTGLGQCPAGCGCECMEHSIASTEVCS</sequence>
<feature type="region of interest" description="Disordered" evidence="6">
    <location>
        <begin position="701"/>
        <end position="723"/>
    </location>
</feature>
<dbReference type="GO" id="GO:0035859">
    <property type="term" value="C:Seh1-associated complex"/>
    <property type="evidence" value="ECO:0007669"/>
    <property type="project" value="TreeGrafter"/>
</dbReference>
<dbReference type="InterPro" id="IPR049566">
    <property type="entry name" value="WDR59_RTC1-like_RING_Znf"/>
</dbReference>
<dbReference type="Pfam" id="PF17120">
    <property type="entry name" value="zf-RING_16"/>
    <property type="match status" value="1"/>
</dbReference>
<evidence type="ECO:0000256" key="1">
    <source>
        <dbReference type="ARBA" id="ARBA00004116"/>
    </source>
</evidence>
<dbReference type="InterPro" id="IPR016135">
    <property type="entry name" value="UBQ-conjugating_enzyme/RWD"/>
</dbReference>
<dbReference type="PANTHER" id="PTHR46170:SF1">
    <property type="entry name" value="GATOR COMPLEX PROTEIN WDR59"/>
    <property type="match status" value="1"/>
</dbReference>
<keyword evidence="3" id="KW-0853">WD repeat</keyword>
<dbReference type="GO" id="GO:0035591">
    <property type="term" value="F:signaling adaptor activity"/>
    <property type="evidence" value="ECO:0007669"/>
    <property type="project" value="TreeGrafter"/>
</dbReference>
<dbReference type="AlphaFoldDB" id="A0A371CDB0"/>
<accession>A0A371CDB0</accession>
<evidence type="ECO:0000256" key="3">
    <source>
        <dbReference type="ARBA" id="ARBA00022574"/>
    </source>
</evidence>
<proteinExistence type="inferred from homology"/>
<dbReference type="Gene3D" id="2.130.10.10">
    <property type="entry name" value="YVTN repeat-like/Quinoprotein amine dehydrogenase"/>
    <property type="match status" value="1"/>
</dbReference>
<evidence type="ECO:0000256" key="5">
    <source>
        <dbReference type="ARBA" id="ARBA00038452"/>
    </source>
</evidence>
<dbReference type="PROSITE" id="PS00678">
    <property type="entry name" value="WD_REPEATS_1"/>
    <property type="match status" value="1"/>
</dbReference>
<evidence type="ECO:0000256" key="6">
    <source>
        <dbReference type="SAM" id="MobiDB-lite"/>
    </source>
</evidence>
<dbReference type="Pfam" id="PF00400">
    <property type="entry name" value="WD40"/>
    <property type="match status" value="2"/>
</dbReference>
<evidence type="ECO:0000313" key="8">
    <source>
        <dbReference type="Proteomes" id="UP000256601"/>
    </source>
</evidence>
<name>A0A371CDB0_YARLL</name>
<dbReference type="VEuPathDB" id="FungiDB:YALI1_A19675g"/>
<reference evidence="7 8" key="1">
    <citation type="submission" date="2018-07" db="EMBL/GenBank/DDBJ databases">
        <title>Draft Genome Assemblies for Five Robust Yarrowia lipolytica Strains Exhibiting High Lipid Production and Pentose Sugar Utilization and Sugar Alcohol Secretion from Undetoxified Lignocellulosic Biomass Hydrolysates.</title>
        <authorList>
            <consortium name="DOE Joint Genome Institute"/>
            <person name="Walker C."/>
            <person name="Ryu S."/>
            <person name="Na H."/>
            <person name="Zane M."/>
            <person name="LaButti K."/>
            <person name="Lipzen A."/>
            <person name="Haridas S."/>
            <person name="Barry K."/>
            <person name="Grigoriev I.V."/>
            <person name="Quarterman J."/>
            <person name="Slininger P."/>
            <person name="Dien B."/>
            <person name="Trinh C.T."/>
        </authorList>
    </citation>
    <scope>NUCLEOTIDE SEQUENCE [LARGE SCALE GENOMIC DNA]</scope>
    <source>
        <strain evidence="7 8">YB392</strain>
    </source>
</reference>